<keyword evidence="2" id="KW-0802">TPR repeat</keyword>
<dbReference type="Pfam" id="PF07719">
    <property type="entry name" value="TPR_2"/>
    <property type="match status" value="1"/>
</dbReference>
<keyword evidence="3" id="KW-1133">Transmembrane helix</keyword>
<accession>A0A3B1B5A3</accession>
<sequence length="179" mass="20684">MDYTNYKSYMIKNILLVVTLVVVIWVSGYSIRYFMDIPAATLNLKAINKNEIDQLFNSGVRFMQLKQYQQAAEQWQRLLLLTSTMPEAYVNLGFSLYELADYELAKNKFQQALVIEPYQANAYYGLAIYYEKIGNIAAASGAMRSFIHLSKKDDAFVRKAQSALWEWQTANSKNEKIQD</sequence>
<evidence type="ECO:0000256" key="2">
    <source>
        <dbReference type="ARBA" id="ARBA00022803"/>
    </source>
</evidence>
<evidence type="ECO:0000313" key="4">
    <source>
        <dbReference type="EMBL" id="VAX01455.1"/>
    </source>
</evidence>
<reference evidence="4" key="1">
    <citation type="submission" date="2018-06" db="EMBL/GenBank/DDBJ databases">
        <authorList>
            <person name="Zhirakovskaya E."/>
        </authorList>
    </citation>
    <scope>NUCLEOTIDE SEQUENCE</scope>
</reference>
<evidence type="ECO:0000256" key="1">
    <source>
        <dbReference type="ARBA" id="ARBA00022737"/>
    </source>
</evidence>
<dbReference type="EMBL" id="UOFS01000049">
    <property type="protein sequence ID" value="VAX01455.1"/>
    <property type="molecule type" value="Genomic_DNA"/>
</dbReference>
<dbReference type="InterPro" id="IPR019734">
    <property type="entry name" value="TPR_rpt"/>
</dbReference>
<dbReference type="AlphaFoldDB" id="A0A3B1B5A3"/>
<gene>
    <name evidence="4" type="ORF">MNBD_GAMMA22-1961</name>
</gene>
<feature type="transmembrane region" description="Helical" evidence="3">
    <location>
        <begin position="14"/>
        <end position="35"/>
    </location>
</feature>
<dbReference type="PROSITE" id="PS50293">
    <property type="entry name" value="TPR_REGION"/>
    <property type="match status" value="1"/>
</dbReference>
<protein>
    <submittedName>
        <fullName evidence="4">Uncharacterized protein</fullName>
    </submittedName>
</protein>
<dbReference type="InterPro" id="IPR050498">
    <property type="entry name" value="Ycf3"/>
</dbReference>
<evidence type="ECO:0000256" key="3">
    <source>
        <dbReference type="SAM" id="Phobius"/>
    </source>
</evidence>
<dbReference type="SUPFAM" id="SSF48452">
    <property type="entry name" value="TPR-like"/>
    <property type="match status" value="1"/>
</dbReference>
<organism evidence="4">
    <name type="scientific">hydrothermal vent metagenome</name>
    <dbReference type="NCBI Taxonomy" id="652676"/>
    <lineage>
        <taxon>unclassified sequences</taxon>
        <taxon>metagenomes</taxon>
        <taxon>ecological metagenomes</taxon>
    </lineage>
</organism>
<dbReference type="PROSITE" id="PS50005">
    <property type="entry name" value="TPR"/>
    <property type="match status" value="1"/>
</dbReference>
<dbReference type="InterPro" id="IPR013105">
    <property type="entry name" value="TPR_2"/>
</dbReference>
<dbReference type="Gene3D" id="1.25.40.10">
    <property type="entry name" value="Tetratricopeptide repeat domain"/>
    <property type="match status" value="1"/>
</dbReference>
<keyword evidence="3" id="KW-0472">Membrane</keyword>
<dbReference type="InterPro" id="IPR011990">
    <property type="entry name" value="TPR-like_helical_dom_sf"/>
</dbReference>
<name>A0A3B1B5A3_9ZZZZ</name>
<keyword evidence="3" id="KW-0812">Transmembrane</keyword>
<proteinExistence type="predicted"/>
<keyword evidence="1" id="KW-0677">Repeat</keyword>
<dbReference type="PANTHER" id="PTHR44858">
    <property type="entry name" value="TETRATRICOPEPTIDE REPEAT PROTEIN 6"/>
    <property type="match status" value="1"/>
</dbReference>
<dbReference type="SMART" id="SM00028">
    <property type="entry name" value="TPR"/>
    <property type="match status" value="3"/>
</dbReference>
<dbReference type="PANTHER" id="PTHR44858:SF1">
    <property type="entry name" value="UDP-N-ACETYLGLUCOSAMINE--PEPTIDE N-ACETYLGLUCOSAMINYLTRANSFERASE SPINDLY-RELATED"/>
    <property type="match status" value="1"/>
</dbReference>